<accession>A0A2T5UBD1</accession>
<protein>
    <submittedName>
        <fullName evidence="2">Uncharacterized protein</fullName>
    </submittedName>
</protein>
<dbReference type="Proteomes" id="UP000244013">
    <property type="component" value="Unassembled WGS sequence"/>
</dbReference>
<dbReference type="AlphaFoldDB" id="A0A2T5UBD1"/>
<dbReference type="EMBL" id="QAYE01000001">
    <property type="protein sequence ID" value="PTW48807.1"/>
    <property type="molecule type" value="Genomic_DNA"/>
</dbReference>
<proteinExistence type="predicted"/>
<organism evidence="2 3">
    <name type="scientific">Sphingomonas faeni</name>
    <dbReference type="NCBI Taxonomy" id="185950"/>
    <lineage>
        <taxon>Bacteria</taxon>
        <taxon>Pseudomonadati</taxon>
        <taxon>Pseudomonadota</taxon>
        <taxon>Alphaproteobacteria</taxon>
        <taxon>Sphingomonadales</taxon>
        <taxon>Sphingomonadaceae</taxon>
        <taxon>Sphingomonas</taxon>
    </lineage>
</organism>
<sequence>MGIKSKAAGNAKVGRMVITGGKNRVLVARKPRAKEWTLERQATFLEELAMTGNVTTSVVVVGMSLGGAYHRRSHDPAFAAAWQAALSRGYDRLEELLLATSLASLDRDDGRLGGQGDDDPSDGGVEAPGNETAAVGDADAVEDGGAVEEVGGEKIWGGAAVPGAGLIKLSSVTAIQFALAMLNQHRAREARGRQSSQTCRATSVETDAALLKLLDSLARRQALAS</sequence>
<dbReference type="GeneID" id="91004405"/>
<evidence type="ECO:0000256" key="1">
    <source>
        <dbReference type="SAM" id="MobiDB-lite"/>
    </source>
</evidence>
<evidence type="ECO:0000313" key="2">
    <source>
        <dbReference type="EMBL" id="PTW48807.1"/>
    </source>
</evidence>
<comment type="caution">
    <text evidence="2">The sequence shown here is derived from an EMBL/GenBank/DDBJ whole genome shotgun (WGS) entry which is preliminary data.</text>
</comment>
<evidence type="ECO:0000313" key="3">
    <source>
        <dbReference type="Proteomes" id="UP000244013"/>
    </source>
</evidence>
<dbReference type="OrthoDB" id="8480631at2"/>
<dbReference type="RefSeq" id="WP_107951967.1">
    <property type="nucleotide sequence ID" value="NZ_QAYE01000001.1"/>
</dbReference>
<gene>
    <name evidence="2" type="ORF">C8J25_101306</name>
</gene>
<reference evidence="2 3" key="1">
    <citation type="submission" date="2018-04" db="EMBL/GenBank/DDBJ databases">
        <title>Genomic Encyclopedia of Type Strains, Phase III (KMG-III): the genomes of soil and plant-associated and newly described type strains.</title>
        <authorList>
            <person name="Whitman W."/>
        </authorList>
    </citation>
    <scope>NUCLEOTIDE SEQUENCE [LARGE SCALE GENOMIC DNA]</scope>
    <source>
        <strain evidence="2 3">MA-olki</strain>
    </source>
</reference>
<feature type="region of interest" description="Disordered" evidence="1">
    <location>
        <begin position="108"/>
        <end position="140"/>
    </location>
</feature>
<name>A0A2T5UBD1_9SPHN</name>